<dbReference type="AlphaFoldDB" id="X1GB37"/>
<proteinExistence type="predicted"/>
<name>X1GB37_9ZZZZ</name>
<protein>
    <submittedName>
        <fullName evidence="1">Uncharacterized protein</fullName>
    </submittedName>
</protein>
<evidence type="ECO:0000313" key="1">
    <source>
        <dbReference type="EMBL" id="GAH42010.1"/>
    </source>
</evidence>
<feature type="non-terminal residue" evidence="1">
    <location>
        <position position="30"/>
    </location>
</feature>
<sequence length="30" mass="3663">MRLVSKTHIPRTVTIIILENRQYKFVDYID</sequence>
<accession>X1GB37</accession>
<dbReference type="EMBL" id="BARU01011163">
    <property type="protein sequence ID" value="GAH42010.1"/>
    <property type="molecule type" value="Genomic_DNA"/>
</dbReference>
<gene>
    <name evidence="1" type="ORF">S03H2_21047</name>
</gene>
<reference evidence="1" key="1">
    <citation type="journal article" date="2014" name="Front. Microbiol.">
        <title>High frequency of phylogenetically diverse reductive dehalogenase-homologous genes in deep subseafloor sedimentary metagenomes.</title>
        <authorList>
            <person name="Kawai M."/>
            <person name="Futagami T."/>
            <person name="Toyoda A."/>
            <person name="Takaki Y."/>
            <person name="Nishi S."/>
            <person name="Hori S."/>
            <person name="Arai W."/>
            <person name="Tsubouchi T."/>
            <person name="Morono Y."/>
            <person name="Uchiyama I."/>
            <person name="Ito T."/>
            <person name="Fujiyama A."/>
            <person name="Inagaki F."/>
            <person name="Takami H."/>
        </authorList>
    </citation>
    <scope>NUCLEOTIDE SEQUENCE</scope>
    <source>
        <strain evidence="1">Expedition CK06-06</strain>
    </source>
</reference>
<organism evidence="1">
    <name type="scientific">marine sediment metagenome</name>
    <dbReference type="NCBI Taxonomy" id="412755"/>
    <lineage>
        <taxon>unclassified sequences</taxon>
        <taxon>metagenomes</taxon>
        <taxon>ecological metagenomes</taxon>
    </lineage>
</organism>
<comment type="caution">
    <text evidence="1">The sequence shown here is derived from an EMBL/GenBank/DDBJ whole genome shotgun (WGS) entry which is preliminary data.</text>
</comment>